<reference evidence="1 2" key="1">
    <citation type="submission" date="2018-03" db="EMBL/GenBank/DDBJ databases">
        <title>Genomic Encyclopedia of Archaeal and Bacterial Type Strains, Phase II (KMG-II): from individual species to whole genera.</title>
        <authorList>
            <person name="Goeker M."/>
        </authorList>
    </citation>
    <scope>NUCLEOTIDE SEQUENCE [LARGE SCALE GENOMIC DNA]</scope>
    <source>
        <strain evidence="1 2">DSM 100673</strain>
    </source>
</reference>
<keyword evidence="2" id="KW-1185">Reference proteome</keyword>
<dbReference type="EMBL" id="PYGJ01000004">
    <property type="protein sequence ID" value="PSL20114.1"/>
    <property type="molecule type" value="Genomic_DNA"/>
</dbReference>
<comment type="caution">
    <text evidence="1">The sequence shown here is derived from an EMBL/GenBank/DDBJ whole genome shotgun (WGS) entry which is preliminary data.</text>
</comment>
<dbReference type="Pfam" id="PF14384">
    <property type="entry name" value="BrnA_antitoxin"/>
    <property type="match status" value="1"/>
</dbReference>
<evidence type="ECO:0000313" key="2">
    <source>
        <dbReference type="Proteomes" id="UP000240418"/>
    </source>
</evidence>
<organism evidence="1 2">
    <name type="scientific">Shimia abyssi</name>
    <dbReference type="NCBI Taxonomy" id="1662395"/>
    <lineage>
        <taxon>Bacteria</taxon>
        <taxon>Pseudomonadati</taxon>
        <taxon>Pseudomonadota</taxon>
        <taxon>Alphaproteobacteria</taxon>
        <taxon>Rhodobacterales</taxon>
        <taxon>Roseobacteraceae</taxon>
    </lineage>
</organism>
<name>A0A2P8FEK2_9RHOB</name>
<proteinExistence type="predicted"/>
<sequence length="141" mass="16371">MTTRRLSKTQRMAKEKLTRDLIYLNTEYWLPAAMREDVPDAWHTLEQDLDVSEPKEKVTLYLDRSVAKFYRAMGRGYQERINRLLATWAQMKIADELRVDELVRERFDGRPGIAGAVSKAHLEQAAQGLNAQQERSDDSET</sequence>
<dbReference type="AlphaFoldDB" id="A0A2P8FEK2"/>
<accession>A0A2P8FEK2</accession>
<evidence type="ECO:0000313" key="1">
    <source>
        <dbReference type="EMBL" id="PSL20114.1"/>
    </source>
</evidence>
<dbReference type="RefSeq" id="WP_106608119.1">
    <property type="nucleotide sequence ID" value="NZ_PYGJ01000004.1"/>
</dbReference>
<dbReference type="InterPro" id="IPR025528">
    <property type="entry name" value="BrnA_antitoxin"/>
</dbReference>
<dbReference type="Proteomes" id="UP000240418">
    <property type="component" value="Unassembled WGS sequence"/>
</dbReference>
<gene>
    <name evidence="1" type="ORF">CLV88_104175</name>
</gene>
<protein>
    <submittedName>
        <fullName evidence="1">BrnA antitoxin of type II toxin-antitoxin system</fullName>
    </submittedName>
</protein>
<dbReference type="OrthoDB" id="361944at2"/>